<gene>
    <name evidence="1" type="ORF">AVDCRST_MAG33-2118</name>
</gene>
<reference evidence="1" key="1">
    <citation type="submission" date="2020-02" db="EMBL/GenBank/DDBJ databases">
        <authorList>
            <person name="Meier V. D."/>
        </authorList>
    </citation>
    <scope>NUCLEOTIDE SEQUENCE</scope>
    <source>
        <strain evidence="1">AVDCRST_MAG33</strain>
    </source>
</reference>
<dbReference type="AlphaFoldDB" id="A0A6J4V4G9"/>
<sequence>MGQMISWNRRRSGVAATMIRGDKRVTVPENIRRELGLEDGVEYIVLRAGADEIAQPGLSGQRTTSGLAGSIRATGEQVEELERMLASRRRFASSRILTDEDWDAAIAEAVVEDFLGEDYGPDAVERR</sequence>
<evidence type="ECO:0000313" key="1">
    <source>
        <dbReference type="EMBL" id="CAA9566541.1"/>
    </source>
</evidence>
<accession>A0A6J4V4G9</accession>
<name>A0A6J4V4G9_9BACT</name>
<organism evidence="1">
    <name type="scientific">uncultured Thermomicrobiales bacterium</name>
    <dbReference type="NCBI Taxonomy" id="1645740"/>
    <lineage>
        <taxon>Bacteria</taxon>
        <taxon>Pseudomonadati</taxon>
        <taxon>Thermomicrobiota</taxon>
        <taxon>Thermomicrobia</taxon>
        <taxon>Thermomicrobiales</taxon>
        <taxon>environmental samples</taxon>
    </lineage>
</organism>
<dbReference type="EMBL" id="CADCWK010000232">
    <property type="protein sequence ID" value="CAA9566541.1"/>
    <property type="molecule type" value="Genomic_DNA"/>
</dbReference>
<proteinExistence type="predicted"/>
<protein>
    <submittedName>
        <fullName evidence="1">Uncharacterized protein</fullName>
    </submittedName>
</protein>